<accession>A0A8S5PG64</accession>
<proteinExistence type="predicted"/>
<evidence type="ECO:0000313" key="1">
    <source>
        <dbReference type="EMBL" id="DAE05605.1"/>
    </source>
</evidence>
<name>A0A8S5PG64_9CAUD</name>
<protein>
    <submittedName>
        <fullName evidence="1">Putative zinc binding domain</fullName>
    </submittedName>
</protein>
<sequence>MNKPICPICGEENLEFCKKLIYSRSHKINKNGEISKKSSVKFLEETEVEFIECIDCGFVYNLTYTDNNSEPNEELNKWYYGLVW</sequence>
<dbReference type="EMBL" id="BK015413">
    <property type="protein sequence ID" value="DAE05605.1"/>
    <property type="molecule type" value="Genomic_DNA"/>
</dbReference>
<organism evidence="1">
    <name type="scientific">Siphoviridae sp. cthL03</name>
    <dbReference type="NCBI Taxonomy" id="2825615"/>
    <lineage>
        <taxon>Viruses</taxon>
        <taxon>Duplodnaviria</taxon>
        <taxon>Heunggongvirae</taxon>
        <taxon>Uroviricota</taxon>
        <taxon>Caudoviricetes</taxon>
    </lineage>
</organism>
<reference evidence="1" key="1">
    <citation type="journal article" date="2021" name="Proc. Natl. Acad. Sci. U.S.A.">
        <title>A Catalog of Tens of Thousands of Viruses from Human Metagenomes Reveals Hidden Associations with Chronic Diseases.</title>
        <authorList>
            <person name="Tisza M.J."/>
            <person name="Buck C.B."/>
        </authorList>
    </citation>
    <scope>NUCLEOTIDE SEQUENCE</scope>
    <source>
        <strain evidence="1">CthL03</strain>
    </source>
</reference>